<dbReference type="PANTHER" id="PTHR48081:SF8">
    <property type="entry name" value="ALPHA_BETA HYDROLASE FOLD-3 DOMAIN-CONTAINING PROTEIN-RELATED"/>
    <property type="match status" value="1"/>
</dbReference>
<name>A0ABT9MWZ9_9ACTN</name>
<reference evidence="3 4" key="1">
    <citation type="submission" date="2023-07" db="EMBL/GenBank/DDBJ databases">
        <title>Sequencing the genomes of 1000 actinobacteria strains.</title>
        <authorList>
            <person name="Klenk H.-P."/>
        </authorList>
    </citation>
    <scope>NUCLEOTIDE SEQUENCE [LARGE SCALE GENOMIC DNA]</scope>
    <source>
        <strain evidence="3 4">DSM 44710</strain>
    </source>
</reference>
<feature type="domain" description="Alpha/beta hydrolase fold-3" evidence="2">
    <location>
        <begin position="89"/>
        <end position="295"/>
    </location>
</feature>
<evidence type="ECO:0000256" key="1">
    <source>
        <dbReference type="ARBA" id="ARBA00022801"/>
    </source>
</evidence>
<dbReference type="Pfam" id="PF07859">
    <property type="entry name" value="Abhydrolase_3"/>
    <property type="match status" value="1"/>
</dbReference>
<keyword evidence="1" id="KW-0378">Hydrolase</keyword>
<evidence type="ECO:0000313" key="4">
    <source>
        <dbReference type="Proteomes" id="UP001240984"/>
    </source>
</evidence>
<dbReference type="Proteomes" id="UP001240984">
    <property type="component" value="Unassembled WGS sequence"/>
</dbReference>
<dbReference type="InterPro" id="IPR013094">
    <property type="entry name" value="AB_hydrolase_3"/>
</dbReference>
<organism evidence="3 4">
    <name type="scientific">Catenuloplanes nepalensis</name>
    <dbReference type="NCBI Taxonomy" id="587533"/>
    <lineage>
        <taxon>Bacteria</taxon>
        <taxon>Bacillati</taxon>
        <taxon>Actinomycetota</taxon>
        <taxon>Actinomycetes</taxon>
        <taxon>Micromonosporales</taxon>
        <taxon>Micromonosporaceae</taxon>
        <taxon>Catenuloplanes</taxon>
    </lineage>
</organism>
<gene>
    <name evidence="3" type="ORF">J2S43_004427</name>
</gene>
<accession>A0ABT9MWZ9</accession>
<dbReference type="InterPro" id="IPR029058">
    <property type="entry name" value="AB_hydrolase_fold"/>
</dbReference>
<dbReference type="InterPro" id="IPR050300">
    <property type="entry name" value="GDXG_lipolytic_enzyme"/>
</dbReference>
<sequence length="329" mass="34003">MPYAYDPELAAVVPQLASPDLRDIPAVRAAAPAPTPGDYTGLTVTEVDLSSWSSLRSSGSSPLPAEAAPRGVRLRLYRPDAPAAPAAILAVHGGGFVLGSIDGNDARNAAFARDLGVLVASVDYRLAPEHPYPAALDDCYAALTWLAGHASELGIDPARIALHGASAGGGLCAGLALLARDRGGPAIAFQYLGIPVVDDRMTTPSMTAFTDTPNWDRASAEISWNAYLGEGVPGGADVPVYAAPARATDLTGLPPAYVSVMHFDPLRDEGIAYALALLAAGVPVELHLFPGTFHGSTRIPSEISRREEAEATAVLRAALLSPAASRSPS</sequence>
<evidence type="ECO:0000313" key="3">
    <source>
        <dbReference type="EMBL" id="MDP9795915.1"/>
    </source>
</evidence>
<dbReference type="SUPFAM" id="SSF53474">
    <property type="entry name" value="alpha/beta-Hydrolases"/>
    <property type="match status" value="1"/>
</dbReference>
<proteinExistence type="predicted"/>
<protein>
    <submittedName>
        <fullName evidence="3">Acetyl esterase/lipase</fullName>
    </submittedName>
</protein>
<dbReference type="Gene3D" id="3.40.50.1820">
    <property type="entry name" value="alpha/beta hydrolase"/>
    <property type="match status" value="1"/>
</dbReference>
<comment type="caution">
    <text evidence="3">The sequence shown here is derived from an EMBL/GenBank/DDBJ whole genome shotgun (WGS) entry which is preliminary data.</text>
</comment>
<keyword evidence="4" id="KW-1185">Reference proteome</keyword>
<dbReference type="EMBL" id="JAUSRA010000001">
    <property type="protein sequence ID" value="MDP9795915.1"/>
    <property type="molecule type" value="Genomic_DNA"/>
</dbReference>
<dbReference type="PANTHER" id="PTHR48081">
    <property type="entry name" value="AB HYDROLASE SUPERFAMILY PROTEIN C4A8.06C"/>
    <property type="match status" value="1"/>
</dbReference>
<dbReference type="RefSeq" id="WP_306832092.1">
    <property type="nucleotide sequence ID" value="NZ_JAUSRA010000001.1"/>
</dbReference>
<evidence type="ECO:0000259" key="2">
    <source>
        <dbReference type="Pfam" id="PF07859"/>
    </source>
</evidence>